<comment type="caution">
    <text evidence="1">The sequence shown here is derived from an EMBL/GenBank/DDBJ whole genome shotgun (WGS) entry which is preliminary data.</text>
</comment>
<dbReference type="Proteomes" id="UP000824120">
    <property type="component" value="Chromosome 10"/>
</dbReference>
<name>A0A9J5WVD8_SOLCO</name>
<accession>A0A9J5WVD8</accession>
<organism evidence="1 2">
    <name type="scientific">Solanum commersonii</name>
    <name type="common">Commerson's wild potato</name>
    <name type="synonym">Commerson's nightshade</name>
    <dbReference type="NCBI Taxonomy" id="4109"/>
    <lineage>
        <taxon>Eukaryota</taxon>
        <taxon>Viridiplantae</taxon>
        <taxon>Streptophyta</taxon>
        <taxon>Embryophyta</taxon>
        <taxon>Tracheophyta</taxon>
        <taxon>Spermatophyta</taxon>
        <taxon>Magnoliopsida</taxon>
        <taxon>eudicotyledons</taxon>
        <taxon>Gunneridae</taxon>
        <taxon>Pentapetalae</taxon>
        <taxon>asterids</taxon>
        <taxon>lamiids</taxon>
        <taxon>Solanales</taxon>
        <taxon>Solanaceae</taxon>
        <taxon>Solanoideae</taxon>
        <taxon>Solaneae</taxon>
        <taxon>Solanum</taxon>
    </lineage>
</organism>
<gene>
    <name evidence="1" type="ORF">H5410_049545</name>
</gene>
<dbReference type="AlphaFoldDB" id="A0A9J5WVD8"/>
<proteinExistence type="predicted"/>
<evidence type="ECO:0000313" key="2">
    <source>
        <dbReference type="Proteomes" id="UP000824120"/>
    </source>
</evidence>
<dbReference type="EMBL" id="JACXVP010000010">
    <property type="protein sequence ID" value="KAG5578918.1"/>
    <property type="molecule type" value="Genomic_DNA"/>
</dbReference>
<protein>
    <submittedName>
        <fullName evidence="1">Uncharacterized protein</fullName>
    </submittedName>
</protein>
<reference evidence="1 2" key="1">
    <citation type="submission" date="2020-09" db="EMBL/GenBank/DDBJ databases">
        <title>De no assembly of potato wild relative species, Solanum commersonii.</title>
        <authorList>
            <person name="Cho K."/>
        </authorList>
    </citation>
    <scope>NUCLEOTIDE SEQUENCE [LARGE SCALE GENOMIC DNA]</scope>
    <source>
        <strain evidence="1">LZ3.2</strain>
        <tissue evidence="1">Leaf</tissue>
    </source>
</reference>
<evidence type="ECO:0000313" key="1">
    <source>
        <dbReference type="EMBL" id="KAG5578918.1"/>
    </source>
</evidence>
<sequence>MNVRYNLINGVSWFRGKDGRIFNFKQSLLREKSNLPFFVYSPWILVIRDPDLFLVIRVPDLFLAEIFHERSLRLY</sequence>
<keyword evidence="2" id="KW-1185">Reference proteome</keyword>